<keyword evidence="3" id="KW-1185">Reference proteome</keyword>
<dbReference type="AlphaFoldDB" id="A0A2N1JBW6"/>
<dbReference type="InterPro" id="IPR055264">
    <property type="entry name" value="BOD1/SHG1_dom"/>
</dbReference>
<evidence type="ECO:0000313" key="2">
    <source>
        <dbReference type="EMBL" id="PKI84038.1"/>
    </source>
</evidence>
<accession>A0A2N1JBW6</accession>
<proteinExistence type="predicted"/>
<reference evidence="2 3" key="1">
    <citation type="submission" date="2017-10" db="EMBL/GenBank/DDBJ databases">
        <title>A novel species of cold-tolerant Malassezia isolated from bats.</title>
        <authorList>
            <person name="Lorch J.M."/>
            <person name="Palmer J.M."/>
            <person name="Vanderwolf K.J."/>
            <person name="Schmidt K.Z."/>
            <person name="Verant M.L."/>
            <person name="Weller T.J."/>
            <person name="Blehert D.S."/>
        </authorList>
    </citation>
    <scope>NUCLEOTIDE SEQUENCE [LARGE SCALE GENOMIC DNA]</scope>
    <source>
        <strain evidence="2 3">NWHC:44797-103</strain>
    </source>
</reference>
<protein>
    <recommendedName>
        <fullName evidence="1">BOD1/SHG1 domain-containing protein</fullName>
    </recommendedName>
</protein>
<feature type="domain" description="BOD1/SHG1" evidence="1">
    <location>
        <begin position="22"/>
        <end position="104"/>
    </location>
</feature>
<dbReference type="EMBL" id="KZ454990">
    <property type="protein sequence ID" value="PKI84038.1"/>
    <property type="molecule type" value="Genomic_DNA"/>
</dbReference>
<dbReference type="Pfam" id="PF05205">
    <property type="entry name" value="COMPASS-Shg1"/>
    <property type="match status" value="1"/>
</dbReference>
<evidence type="ECO:0000313" key="3">
    <source>
        <dbReference type="Proteomes" id="UP000232875"/>
    </source>
</evidence>
<dbReference type="Proteomes" id="UP000232875">
    <property type="component" value="Unassembled WGS sequence"/>
</dbReference>
<dbReference type="OrthoDB" id="5579731at2759"/>
<name>A0A2N1JBW6_9BASI</name>
<gene>
    <name evidence="2" type="ORF">MVES_001969</name>
</gene>
<organism evidence="2 3">
    <name type="scientific">Malassezia vespertilionis</name>
    <dbReference type="NCBI Taxonomy" id="2020962"/>
    <lineage>
        <taxon>Eukaryota</taxon>
        <taxon>Fungi</taxon>
        <taxon>Dikarya</taxon>
        <taxon>Basidiomycota</taxon>
        <taxon>Ustilaginomycotina</taxon>
        <taxon>Malasseziomycetes</taxon>
        <taxon>Malasseziales</taxon>
        <taxon>Malasseziaceae</taxon>
        <taxon>Malassezia</taxon>
    </lineage>
</organism>
<evidence type="ECO:0000259" key="1">
    <source>
        <dbReference type="Pfam" id="PF05205"/>
    </source>
</evidence>
<sequence>MPDSPALSDPGTCTVQLTSDALIDEFKRQGHFDQARKQLFQNFQQSAHHAAFLEQSEACMMQYVDKEADRLVYRDARLRHGELMRALEQLPLFTELVESLSKQTHDMGTDVPKEAMLGAQGQIAQQMRSQLAQMIFAQSSGNEQVPSNDLT</sequence>